<accession>A0A8H7LR43</accession>
<comment type="similarity">
    <text evidence="3">Belongs to the cytochrome P450 family.</text>
</comment>
<keyword evidence="7 9" id="KW-0408">Iron</keyword>
<dbReference type="InterPro" id="IPR017972">
    <property type="entry name" value="Cyt_P450_CS"/>
</dbReference>
<name>A0A8H7LR43_9AGAM</name>
<dbReference type="GO" id="GO:0005506">
    <property type="term" value="F:iron ion binding"/>
    <property type="evidence" value="ECO:0007669"/>
    <property type="project" value="InterPro"/>
</dbReference>
<dbReference type="AlphaFoldDB" id="A0A8H7LR43"/>
<evidence type="ECO:0000313" key="11">
    <source>
        <dbReference type="Proteomes" id="UP000602905"/>
    </source>
</evidence>
<feature type="non-terminal residue" evidence="10">
    <location>
        <position position="1"/>
    </location>
</feature>
<dbReference type="SUPFAM" id="SSF48264">
    <property type="entry name" value="Cytochrome P450"/>
    <property type="match status" value="1"/>
</dbReference>
<dbReference type="PANTHER" id="PTHR24305:SF166">
    <property type="entry name" value="CYTOCHROME P450 12A4, MITOCHONDRIAL-RELATED"/>
    <property type="match status" value="1"/>
</dbReference>
<proteinExistence type="inferred from homology"/>
<dbReference type="InterPro" id="IPR050121">
    <property type="entry name" value="Cytochrome_P450_monoxygenase"/>
</dbReference>
<dbReference type="InterPro" id="IPR002403">
    <property type="entry name" value="Cyt_P450_E_grp-IV"/>
</dbReference>
<dbReference type="OrthoDB" id="1470350at2759"/>
<dbReference type="PRINTS" id="PR00385">
    <property type="entry name" value="P450"/>
</dbReference>
<comment type="pathway">
    <text evidence="2">Secondary metabolite biosynthesis.</text>
</comment>
<gene>
    <name evidence="10" type="ORF">RHS03_05860</name>
</gene>
<evidence type="ECO:0000313" key="10">
    <source>
        <dbReference type="EMBL" id="KAF8704789.1"/>
    </source>
</evidence>
<dbReference type="InterPro" id="IPR036396">
    <property type="entry name" value="Cyt_P450_sf"/>
</dbReference>
<evidence type="ECO:0000256" key="3">
    <source>
        <dbReference type="ARBA" id="ARBA00010617"/>
    </source>
</evidence>
<evidence type="ECO:0000256" key="8">
    <source>
        <dbReference type="ARBA" id="ARBA00023033"/>
    </source>
</evidence>
<dbReference type="Pfam" id="PF00067">
    <property type="entry name" value="p450"/>
    <property type="match status" value="1"/>
</dbReference>
<dbReference type="PANTHER" id="PTHR24305">
    <property type="entry name" value="CYTOCHROME P450"/>
    <property type="match status" value="1"/>
</dbReference>
<dbReference type="PRINTS" id="PR00465">
    <property type="entry name" value="EP450IV"/>
</dbReference>
<dbReference type="Gene3D" id="1.10.630.10">
    <property type="entry name" value="Cytochrome P450"/>
    <property type="match status" value="1"/>
</dbReference>
<evidence type="ECO:0000256" key="7">
    <source>
        <dbReference type="ARBA" id="ARBA00023004"/>
    </source>
</evidence>
<evidence type="ECO:0000256" key="4">
    <source>
        <dbReference type="ARBA" id="ARBA00022617"/>
    </source>
</evidence>
<dbReference type="PROSITE" id="PS00086">
    <property type="entry name" value="CYTOCHROME_P450"/>
    <property type="match status" value="1"/>
</dbReference>
<evidence type="ECO:0000256" key="5">
    <source>
        <dbReference type="ARBA" id="ARBA00022723"/>
    </source>
</evidence>
<dbReference type="Proteomes" id="UP000602905">
    <property type="component" value="Unassembled WGS sequence"/>
</dbReference>
<keyword evidence="8" id="KW-0503">Monooxygenase</keyword>
<keyword evidence="6" id="KW-0560">Oxidoreductase</keyword>
<keyword evidence="4 9" id="KW-0349">Heme</keyword>
<dbReference type="InterPro" id="IPR001128">
    <property type="entry name" value="Cyt_P450"/>
</dbReference>
<organism evidence="10 11">
    <name type="scientific">Rhizoctonia solani</name>
    <dbReference type="NCBI Taxonomy" id="456999"/>
    <lineage>
        <taxon>Eukaryota</taxon>
        <taxon>Fungi</taxon>
        <taxon>Dikarya</taxon>
        <taxon>Basidiomycota</taxon>
        <taxon>Agaricomycotina</taxon>
        <taxon>Agaricomycetes</taxon>
        <taxon>Cantharellales</taxon>
        <taxon>Ceratobasidiaceae</taxon>
        <taxon>Rhizoctonia</taxon>
    </lineage>
</organism>
<feature type="binding site" description="axial binding residue" evidence="9">
    <location>
        <position position="642"/>
    </location>
    <ligand>
        <name>heme</name>
        <dbReference type="ChEBI" id="CHEBI:30413"/>
    </ligand>
    <ligandPart>
        <name>Fe</name>
        <dbReference type="ChEBI" id="CHEBI:18248"/>
    </ligandPart>
</feature>
<dbReference type="GO" id="GO:0020037">
    <property type="term" value="F:heme binding"/>
    <property type="evidence" value="ECO:0007669"/>
    <property type="project" value="InterPro"/>
</dbReference>
<evidence type="ECO:0000256" key="2">
    <source>
        <dbReference type="ARBA" id="ARBA00005179"/>
    </source>
</evidence>
<evidence type="ECO:0000256" key="6">
    <source>
        <dbReference type="ARBA" id="ARBA00023002"/>
    </source>
</evidence>
<protein>
    <submittedName>
        <fullName evidence="10">Cytochrome P450</fullName>
    </submittedName>
</protein>
<comment type="caution">
    <text evidence="10">The sequence shown here is derived from an EMBL/GenBank/DDBJ whole genome shotgun (WGS) entry which is preliminary data.</text>
</comment>
<evidence type="ECO:0000256" key="1">
    <source>
        <dbReference type="ARBA" id="ARBA00001971"/>
    </source>
</evidence>
<reference evidence="10" key="1">
    <citation type="submission" date="2020-09" db="EMBL/GenBank/DDBJ databases">
        <title>Comparative genome analyses of four rice-infecting Rhizoctonia solani isolates reveal extensive enrichment of homogalacturonan modification genes.</title>
        <authorList>
            <person name="Lee D.-Y."/>
            <person name="Jeon J."/>
            <person name="Kim K.-T."/>
            <person name="Cheong K."/>
            <person name="Song H."/>
            <person name="Choi G."/>
            <person name="Ko J."/>
            <person name="Opiyo S.O."/>
            <person name="Zuo S."/>
            <person name="Madhav S."/>
            <person name="Lee Y.-H."/>
            <person name="Wang G.-L."/>
        </authorList>
    </citation>
    <scope>NUCLEOTIDE SEQUENCE</scope>
    <source>
        <strain evidence="10">AG1-IA WGL</strain>
    </source>
</reference>
<keyword evidence="5 9" id="KW-0479">Metal-binding</keyword>
<evidence type="ECO:0000256" key="9">
    <source>
        <dbReference type="PIRSR" id="PIRSR602403-1"/>
    </source>
</evidence>
<dbReference type="GO" id="GO:0016705">
    <property type="term" value="F:oxidoreductase activity, acting on paired donors, with incorporation or reduction of molecular oxygen"/>
    <property type="evidence" value="ECO:0007669"/>
    <property type="project" value="InterPro"/>
</dbReference>
<sequence>MPGKQAPIVHQLLSGKMPIIFAGRPQPGMVGRFLKRPLGSMSAGSGCGLCAIAMGELVFKDVIVAFLIEAASAIRNLAHLELGPTITQSLHFAFNSTTLSMSEIIFEALHSITTKNAMEYAAKAKEHPIGIAMGALGLLAFHAIHKSVRRSTMLSHVPGPKAPSLVWGHLNEMHDPVNGSQIEAGMLEAYGTTCRVKGMMGVDDLWTADPRAIYEVLVKEVEYFHQSPNFALLNATAERWMEVLIGKTLINTHGQTHKHLRKVITILDERIDKRLKQYIADKPRIFTKTHARLYAIFLYIHGLSQFVTDKKLVVPTLGAIVDRLEGIFRSKVQEAGQPSTTIDVYHWCHYVGLEMIGQAAMGHSFRLMEGKEPPYIKAAGQLFPTMFAAWYIRPFLPLLVKMGPKRFQRFVVGNTPIQTVQQLKSISDVMNNEGVRLLRSKQEAAANGTLYAQVAAGKDIMTLLLEQNKVMPPEEQMHEAELAAQVNGAAARIIHLLAIHQDIQTTLRNEISEAFEAHGSDLDYDQLNSLRYLEAICRETLRLFPPVVALEKVAQKDCTLPLQYPIKSKDGKTMITEVTVQKGTNVYVSLVAPNRNKAVWGENADEFKPSRWLGELPLEVQDTKHPGIFSSLMTFGGGSHACIGFKFTQIEIKVIITKLVNSFKFEPASGTRINWESDGVVKPYAYSPDGTKSPTHSMPLKVSLV</sequence>
<comment type="cofactor">
    <cofactor evidence="1 9">
        <name>heme</name>
        <dbReference type="ChEBI" id="CHEBI:30413"/>
    </cofactor>
</comment>
<dbReference type="GO" id="GO:0004497">
    <property type="term" value="F:monooxygenase activity"/>
    <property type="evidence" value="ECO:0007669"/>
    <property type="project" value="UniProtKB-KW"/>
</dbReference>
<dbReference type="EMBL" id="JACYCD010000054">
    <property type="protein sequence ID" value="KAF8704789.1"/>
    <property type="molecule type" value="Genomic_DNA"/>
</dbReference>